<reference evidence="2 3" key="1">
    <citation type="submission" date="2023-05" db="EMBL/GenBank/DDBJ databases">
        <title>B98-5 Cell Line De Novo Hybrid Assembly: An Optical Mapping Approach.</title>
        <authorList>
            <person name="Kananen K."/>
            <person name="Auerbach J.A."/>
            <person name="Kautto E."/>
            <person name="Blachly J.S."/>
        </authorList>
    </citation>
    <scope>NUCLEOTIDE SEQUENCE [LARGE SCALE GENOMIC DNA]</scope>
    <source>
        <strain evidence="2">B95-8</strain>
        <tissue evidence="2">Cell line</tissue>
    </source>
</reference>
<dbReference type="Proteomes" id="UP001266305">
    <property type="component" value="Unassembled WGS sequence"/>
</dbReference>
<organism evidence="2 3">
    <name type="scientific">Saguinus oedipus</name>
    <name type="common">Cotton-top tamarin</name>
    <name type="synonym">Oedipomidas oedipus</name>
    <dbReference type="NCBI Taxonomy" id="9490"/>
    <lineage>
        <taxon>Eukaryota</taxon>
        <taxon>Metazoa</taxon>
        <taxon>Chordata</taxon>
        <taxon>Craniata</taxon>
        <taxon>Vertebrata</taxon>
        <taxon>Euteleostomi</taxon>
        <taxon>Mammalia</taxon>
        <taxon>Eutheria</taxon>
        <taxon>Euarchontoglires</taxon>
        <taxon>Primates</taxon>
        <taxon>Haplorrhini</taxon>
        <taxon>Platyrrhini</taxon>
        <taxon>Cebidae</taxon>
        <taxon>Callitrichinae</taxon>
        <taxon>Saguinus</taxon>
    </lineage>
</organism>
<accession>A0ABQ9TP47</accession>
<proteinExistence type="predicted"/>
<evidence type="ECO:0000313" key="2">
    <source>
        <dbReference type="EMBL" id="KAK2086310.1"/>
    </source>
</evidence>
<evidence type="ECO:0000256" key="1">
    <source>
        <dbReference type="SAM" id="MobiDB-lite"/>
    </source>
</evidence>
<feature type="compositionally biased region" description="Basic and acidic residues" evidence="1">
    <location>
        <begin position="1"/>
        <end position="12"/>
    </location>
</feature>
<gene>
    <name evidence="2" type="ORF">P7K49_035735</name>
</gene>
<feature type="non-terminal residue" evidence="2">
    <location>
        <position position="1"/>
    </location>
</feature>
<protein>
    <submittedName>
        <fullName evidence="2">Uncharacterized protein</fullName>
    </submittedName>
</protein>
<dbReference type="EMBL" id="JASSZA010000020">
    <property type="protein sequence ID" value="KAK2086310.1"/>
    <property type="molecule type" value="Genomic_DNA"/>
</dbReference>
<keyword evidence="3" id="KW-1185">Reference proteome</keyword>
<feature type="region of interest" description="Disordered" evidence="1">
    <location>
        <begin position="1"/>
        <end position="48"/>
    </location>
</feature>
<name>A0ABQ9TP47_SAGOE</name>
<comment type="caution">
    <text evidence="2">The sequence shown here is derived from an EMBL/GenBank/DDBJ whole genome shotgun (WGS) entry which is preliminary data.</text>
</comment>
<sequence length="77" mass="8377">FEKGKNENERGTKPQHSQQSSWRPAGVTSHNDDPAQHPPGPSSCMPQGCLSLCMALSLHRLSSDSHSSPEQEASRSH</sequence>
<evidence type="ECO:0000313" key="3">
    <source>
        <dbReference type="Proteomes" id="UP001266305"/>
    </source>
</evidence>